<evidence type="ECO:0000256" key="6">
    <source>
        <dbReference type="ARBA" id="ARBA00023300"/>
    </source>
</evidence>
<comment type="cofactor">
    <cofactor evidence="1">
        <name>Mg(2+)</name>
        <dbReference type="ChEBI" id="CHEBI:18420"/>
    </cofactor>
</comment>
<dbReference type="EC" id="4.1.1.31" evidence="3"/>
<dbReference type="Pfam" id="PF00311">
    <property type="entry name" value="PEPcase"/>
    <property type="match status" value="1"/>
</dbReference>
<dbReference type="PANTHER" id="PTHR30523">
    <property type="entry name" value="PHOSPHOENOLPYRUVATE CARBOXYLASE"/>
    <property type="match status" value="1"/>
</dbReference>
<name>A0A0F9UVE3_9ZZZZ</name>
<dbReference type="InterPro" id="IPR022805">
    <property type="entry name" value="PEP_COase_bac/pln-type"/>
</dbReference>
<dbReference type="PANTHER" id="PTHR30523:SF46">
    <property type="entry name" value="PHOSPHOENOLPYRUVATE CARBOXYLASE"/>
    <property type="match status" value="1"/>
</dbReference>
<dbReference type="NCBIfam" id="NF000584">
    <property type="entry name" value="PRK00009.1"/>
    <property type="match status" value="1"/>
</dbReference>
<comment type="caution">
    <text evidence="7">The sequence shown here is derived from an EMBL/GenBank/DDBJ whole genome shotgun (WGS) entry which is preliminary data.</text>
</comment>
<dbReference type="GO" id="GO:0006099">
    <property type="term" value="P:tricarboxylic acid cycle"/>
    <property type="evidence" value="ECO:0007669"/>
    <property type="project" value="InterPro"/>
</dbReference>
<evidence type="ECO:0000256" key="4">
    <source>
        <dbReference type="ARBA" id="ARBA00022842"/>
    </source>
</evidence>
<dbReference type="SUPFAM" id="SSF51621">
    <property type="entry name" value="Phosphoenolpyruvate/pyruvate domain"/>
    <property type="match status" value="1"/>
</dbReference>
<dbReference type="GO" id="GO:0005829">
    <property type="term" value="C:cytosol"/>
    <property type="evidence" value="ECO:0007669"/>
    <property type="project" value="TreeGrafter"/>
</dbReference>
<accession>A0A0F9UVE3</accession>
<keyword evidence="5" id="KW-0456">Lyase</keyword>
<keyword evidence="4" id="KW-0460">Magnesium</keyword>
<gene>
    <name evidence="7" type="ORF">LCGC14_0560520</name>
</gene>
<proteinExistence type="inferred from homology"/>
<organism evidence="7">
    <name type="scientific">marine sediment metagenome</name>
    <dbReference type="NCBI Taxonomy" id="412755"/>
    <lineage>
        <taxon>unclassified sequences</taxon>
        <taxon>metagenomes</taxon>
        <taxon>ecological metagenomes</taxon>
    </lineage>
</organism>
<evidence type="ECO:0000256" key="3">
    <source>
        <dbReference type="ARBA" id="ARBA00012305"/>
    </source>
</evidence>
<dbReference type="InterPro" id="IPR033129">
    <property type="entry name" value="PEPCASE_His_AS"/>
</dbReference>
<dbReference type="GO" id="GO:0015977">
    <property type="term" value="P:carbon fixation"/>
    <property type="evidence" value="ECO:0007669"/>
    <property type="project" value="UniProtKB-KW"/>
</dbReference>
<evidence type="ECO:0000256" key="2">
    <source>
        <dbReference type="ARBA" id="ARBA00008346"/>
    </source>
</evidence>
<dbReference type="PRINTS" id="PR00150">
    <property type="entry name" value="PEPCARBXLASE"/>
</dbReference>
<protein>
    <recommendedName>
        <fullName evidence="3">phosphoenolpyruvate carboxylase</fullName>
        <ecNumber evidence="3">4.1.1.31</ecNumber>
    </recommendedName>
</protein>
<dbReference type="InterPro" id="IPR021135">
    <property type="entry name" value="PEP_COase"/>
</dbReference>
<evidence type="ECO:0000313" key="7">
    <source>
        <dbReference type="EMBL" id="KKN57608.1"/>
    </source>
</evidence>
<comment type="similarity">
    <text evidence="2">Belongs to the PEPCase type 1 family.</text>
</comment>
<evidence type="ECO:0000256" key="5">
    <source>
        <dbReference type="ARBA" id="ARBA00023239"/>
    </source>
</evidence>
<dbReference type="InterPro" id="IPR018129">
    <property type="entry name" value="PEP_COase_Lys_AS"/>
</dbReference>
<keyword evidence="6" id="KW-0120">Carbon dioxide fixation</keyword>
<reference evidence="7" key="1">
    <citation type="journal article" date="2015" name="Nature">
        <title>Complex archaea that bridge the gap between prokaryotes and eukaryotes.</title>
        <authorList>
            <person name="Spang A."/>
            <person name="Saw J.H."/>
            <person name="Jorgensen S.L."/>
            <person name="Zaremba-Niedzwiedzka K."/>
            <person name="Martijn J."/>
            <person name="Lind A.E."/>
            <person name="van Eijk R."/>
            <person name="Schleper C."/>
            <person name="Guy L."/>
            <person name="Ettema T.J."/>
        </authorList>
    </citation>
    <scope>NUCLEOTIDE SEQUENCE</scope>
</reference>
<dbReference type="Gene3D" id="1.20.1440.90">
    <property type="entry name" value="Phosphoenolpyruvate/pyruvate domain"/>
    <property type="match status" value="1"/>
</dbReference>
<sequence>MPQDDTVPDLILLTDADLRRHVRLFGVLLGEVIKSHCPIEVYETVELLRKGFISLRKQDDPELRAKLMNHIALVDEAQLTEVIRAFNLYFSLVNTAEEAHQHHNRMIQLRNDDKLWRGSFNDTIEQFKNQGVSLPQLQELLNELNYTPVFTAHPTESKRRAVMEGLRRIFVLDEKLVNLPLTPYDKKQLRAKIKTQIEILWATDEVRAIKPTVRDEVKNGLFYFNISLFDAVPKTYRNMELSINRLYGDELEQGQTINVPNFLTFGSWIGGDRDGNPFVTADTTEMAVRLQKRTVLRRYLETITKLSHILTHSTPLSKISNALADNIASDEKTYMAAFGVKPQRFITEPYRRKLYMMRYRLEDNLRVSQQYFTPDASPAPYGVFYKSEDELMADLRLIQDSLLATGDFDIANGELLDLIRLVGTFGFYLFQLDLRQESTRHTETVGELLEQLGIARNYTLRDESQRFSLLSQLLTEQTLPDIRGTEDLTKNTAETFAVFMLMNRLRTEISDKVFGSYVISMTHEASHILEVMLLARFAGLCGYDEHNQWFCHIKVAPLFETIGDLSRIEHVMNTLLESSIYRGLLSASGNLQEVMLGYSDSCKDGGILASGWNLYKAQRIVSNLTTERNIKCRMFHGRGGTVGRGGGPTHEAILSQPSGTVHGQIKFTEQGEVLSHKYGNIETAAYELGMGVSGLMKASRAFISQAQKVKEENAIDCHLVMEHLVAEGEKHYRELTEQSPGFLDYFYEACPVSEIGMMNIGSRPSHRKKGDRSKNSVRAIGWVFAWAQSRQTLPGWYGIGSALESWCADRPERLADLQQMYQRWPFFKALLSNTEMALSKADMGIAREYAALCLDPVSAQHVYETILTEYKRTLAWIFTVMNTSTLIEDNPVLALSLSRRNPYLDPLNHIQIVLLKRYRNEHLSDTERDRWRDPLLRTISALSTGLRNTG</sequence>
<dbReference type="GO" id="GO:0008964">
    <property type="term" value="F:phosphoenolpyruvate carboxylase activity"/>
    <property type="evidence" value="ECO:0007669"/>
    <property type="project" value="UniProtKB-EC"/>
</dbReference>
<dbReference type="AlphaFoldDB" id="A0A0F9UVE3"/>
<dbReference type="PROSITE" id="PS00781">
    <property type="entry name" value="PEPCASE_1"/>
    <property type="match status" value="1"/>
</dbReference>
<dbReference type="InterPro" id="IPR015813">
    <property type="entry name" value="Pyrv/PenolPyrv_kinase-like_dom"/>
</dbReference>
<dbReference type="PROSITE" id="PS00393">
    <property type="entry name" value="PEPCASE_2"/>
    <property type="match status" value="1"/>
</dbReference>
<dbReference type="HAMAP" id="MF_00595">
    <property type="entry name" value="PEPcase_type1"/>
    <property type="match status" value="1"/>
</dbReference>
<evidence type="ECO:0000256" key="1">
    <source>
        <dbReference type="ARBA" id="ARBA00001946"/>
    </source>
</evidence>
<dbReference type="EMBL" id="LAZR01000796">
    <property type="protein sequence ID" value="KKN57608.1"/>
    <property type="molecule type" value="Genomic_DNA"/>
</dbReference>